<dbReference type="Proteomes" id="UP000038045">
    <property type="component" value="Unplaced"/>
</dbReference>
<accession>A0A0N4Z458</accession>
<sequence length="507" mass="59318">MSVTTNSSAFKATNLLDVIETTFRKNMPLKKHRSYLQTYENSFTGKEAVNFMLEMLPTVVSKHKNILTRSNCEQLLNFMMSRDIFYNVRKKNDVEFKDNLNIFKFKPQNNLLCRSVSTTERKGTVSTIKSTSSLPETINKSNMKLIKFFGLPEDFICENVFVNNIKEDNKLKSFDASDKLMIKENCKNKFEEVSSENLTSWKYCILTFISQYMNQNTISTIFSINEEKVAWNCEKIGSKGIVKCMKEKEEISSHLLKMMRYLAKYPFNTHQLVEYSKQYLGFEIDIFRNILCELSRQGTLLSVSFSDLLVEIISLECKDQNDKENSPVVRKLGGNNLNRFFNRNVNKSVNFGHFKRSNERCSFHHYESLTPDLNRTNMKDSINSTPISSRTRKITLRNYNVTSEIKHRLLSYVLLLLEPHVRRKLHIIIRFMIRVKNNENIKLSQKNNNKIAILKTMTPLLIKCSNMSKFHLQSNVVEYLMDNESELFKISDKLVYDRKLFLLNLNS</sequence>
<dbReference type="AlphaFoldDB" id="A0A0N4Z458"/>
<evidence type="ECO:0000313" key="3">
    <source>
        <dbReference type="WBParaSite" id="PTRK_0000177900.1"/>
    </source>
</evidence>
<dbReference type="WBParaSite" id="PTRK_0000177900.1">
    <property type="protein sequence ID" value="PTRK_0000177900.1"/>
    <property type="gene ID" value="PTRK_0000177900"/>
</dbReference>
<dbReference type="PANTHER" id="PTHR16206:SF4">
    <property type="entry name" value="PROTEIN LET-99"/>
    <property type="match status" value="1"/>
</dbReference>
<dbReference type="PROSITE" id="PS50186">
    <property type="entry name" value="DEP"/>
    <property type="match status" value="1"/>
</dbReference>
<dbReference type="SMART" id="SM00049">
    <property type="entry name" value="DEP"/>
    <property type="match status" value="1"/>
</dbReference>
<dbReference type="PANTHER" id="PTHR16206">
    <property type="entry name" value="DEP DOMAIN-CONTAINING"/>
    <property type="match status" value="1"/>
</dbReference>
<feature type="domain" description="DEP" evidence="1">
    <location>
        <begin position="23"/>
        <end position="107"/>
    </location>
</feature>
<dbReference type="InterPro" id="IPR036390">
    <property type="entry name" value="WH_DNA-bd_sf"/>
</dbReference>
<evidence type="ECO:0000259" key="1">
    <source>
        <dbReference type="PROSITE" id="PS50186"/>
    </source>
</evidence>
<dbReference type="InterPro" id="IPR000591">
    <property type="entry name" value="DEP_dom"/>
</dbReference>
<proteinExistence type="predicted"/>
<dbReference type="SUPFAM" id="SSF46785">
    <property type="entry name" value="Winged helix' DNA-binding domain"/>
    <property type="match status" value="1"/>
</dbReference>
<protein>
    <submittedName>
        <fullName evidence="3">DEP domain-containing protein</fullName>
    </submittedName>
</protein>
<name>A0A0N4Z458_PARTI</name>
<organism evidence="2 3">
    <name type="scientific">Parastrongyloides trichosuri</name>
    <name type="common">Possum-specific nematode worm</name>
    <dbReference type="NCBI Taxonomy" id="131310"/>
    <lineage>
        <taxon>Eukaryota</taxon>
        <taxon>Metazoa</taxon>
        <taxon>Ecdysozoa</taxon>
        <taxon>Nematoda</taxon>
        <taxon>Chromadorea</taxon>
        <taxon>Rhabditida</taxon>
        <taxon>Tylenchina</taxon>
        <taxon>Panagrolaimomorpha</taxon>
        <taxon>Strongyloidoidea</taxon>
        <taxon>Strongyloididae</taxon>
        <taxon>Parastrongyloides</taxon>
    </lineage>
</organism>
<dbReference type="GO" id="GO:0035556">
    <property type="term" value="P:intracellular signal transduction"/>
    <property type="evidence" value="ECO:0007669"/>
    <property type="project" value="InterPro"/>
</dbReference>
<dbReference type="STRING" id="131310.A0A0N4Z458"/>
<reference evidence="3" key="1">
    <citation type="submission" date="2017-02" db="UniProtKB">
        <authorList>
            <consortium name="WormBaseParasite"/>
        </authorList>
    </citation>
    <scope>IDENTIFICATION</scope>
</reference>
<evidence type="ECO:0000313" key="2">
    <source>
        <dbReference type="Proteomes" id="UP000038045"/>
    </source>
</evidence>
<keyword evidence="2" id="KW-1185">Reference proteome</keyword>
<dbReference type="Pfam" id="PF00610">
    <property type="entry name" value="DEP"/>
    <property type="match status" value="1"/>
</dbReference>
<dbReference type="InterPro" id="IPR036388">
    <property type="entry name" value="WH-like_DNA-bd_sf"/>
</dbReference>
<dbReference type="Gene3D" id="1.10.10.10">
    <property type="entry name" value="Winged helix-like DNA-binding domain superfamily/Winged helix DNA-binding domain"/>
    <property type="match status" value="1"/>
</dbReference>